<dbReference type="PANTHER" id="PTHR28186">
    <property type="entry name" value="MEIOTICALLY UP-REGULATED GENE 9 PROTEIN"/>
    <property type="match status" value="1"/>
</dbReference>
<feature type="compositionally biased region" description="Polar residues" evidence="1">
    <location>
        <begin position="211"/>
        <end position="237"/>
    </location>
</feature>
<proteinExistence type="predicted"/>
<evidence type="ECO:0000313" key="3">
    <source>
        <dbReference type="Proteomes" id="UP001316803"/>
    </source>
</evidence>
<feature type="compositionally biased region" description="Polar residues" evidence="1">
    <location>
        <begin position="123"/>
        <end position="135"/>
    </location>
</feature>
<evidence type="ECO:0000313" key="2">
    <source>
        <dbReference type="EMBL" id="KAK5950894.1"/>
    </source>
</evidence>
<dbReference type="Pfam" id="PF10295">
    <property type="entry name" value="DUF2406"/>
    <property type="match status" value="1"/>
</dbReference>
<feature type="compositionally biased region" description="Basic and acidic residues" evidence="1">
    <location>
        <begin position="35"/>
        <end position="59"/>
    </location>
</feature>
<feature type="compositionally biased region" description="Polar residues" evidence="1">
    <location>
        <begin position="1"/>
        <end position="11"/>
    </location>
</feature>
<reference evidence="2 3" key="1">
    <citation type="submission" date="2022-12" db="EMBL/GenBank/DDBJ databases">
        <title>Genomic features and morphological characterization of a novel Knufia sp. strain isolated from spacecraft assembly facility.</title>
        <authorList>
            <person name="Teixeira M."/>
            <person name="Chander A.M."/>
            <person name="Stajich J.E."/>
            <person name="Venkateswaran K."/>
        </authorList>
    </citation>
    <scope>NUCLEOTIDE SEQUENCE [LARGE SCALE GENOMIC DNA]</scope>
    <source>
        <strain evidence="2 3">FJI-L2-BK-P2</strain>
    </source>
</reference>
<protein>
    <submittedName>
        <fullName evidence="2">Uncharacterized protein</fullName>
    </submittedName>
</protein>
<dbReference type="InterPro" id="IPR018809">
    <property type="entry name" value="DUF2406"/>
</dbReference>
<organism evidence="2 3">
    <name type="scientific">Knufia fluminis</name>
    <dbReference type="NCBI Taxonomy" id="191047"/>
    <lineage>
        <taxon>Eukaryota</taxon>
        <taxon>Fungi</taxon>
        <taxon>Dikarya</taxon>
        <taxon>Ascomycota</taxon>
        <taxon>Pezizomycotina</taxon>
        <taxon>Eurotiomycetes</taxon>
        <taxon>Chaetothyriomycetidae</taxon>
        <taxon>Chaetothyriales</taxon>
        <taxon>Trichomeriaceae</taxon>
        <taxon>Knufia</taxon>
    </lineage>
</organism>
<dbReference type="AlphaFoldDB" id="A0AAN8EAV2"/>
<feature type="compositionally biased region" description="Basic and acidic residues" evidence="1">
    <location>
        <begin position="79"/>
        <end position="112"/>
    </location>
</feature>
<feature type="region of interest" description="Disordered" evidence="1">
    <location>
        <begin position="1"/>
        <end position="371"/>
    </location>
</feature>
<comment type="caution">
    <text evidence="2">The sequence shown here is derived from an EMBL/GenBank/DDBJ whole genome shotgun (WGS) entry which is preliminary data.</text>
</comment>
<dbReference type="EMBL" id="JAKLMC020000023">
    <property type="protein sequence ID" value="KAK5950894.1"/>
    <property type="molecule type" value="Genomic_DNA"/>
</dbReference>
<evidence type="ECO:0000256" key="1">
    <source>
        <dbReference type="SAM" id="MobiDB-lite"/>
    </source>
</evidence>
<feature type="compositionally biased region" description="Pro residues" evidence="1">
    <location>
        <begin position="260"/>
        <end position="271"/>
    </location>
</feature>
<accession>A0AAN8EAV2</accession>
<feature type="compositionally biased region" description="Basic residues" evidence="1">
    <location>
        <begin position="361"/>
        <end position="371"/>
    </location>
</feature>
<gene>
    <name evidence="2" type="ORF">OHC33_007965</name>
</gene>
<feature type="compositionally biased region" description="Low complexity" evidence="1">
    <location>
        <begin position="241"/>
        <end position="251"/>
    </location>
</feature>
<name>A0AAN8EAV2_9EURO</name>
<feature type="compositionally biased region" description="Polar residues" evidence="1">
    <location>
        <begin position="291"/>
        <end position="300"/>
    </location>
</feature>
<feature type="compositionally biased region" description="Low complexity" evidence="1">
    <location>
        <begin position="160"/>
        <end position="174"/>
    </location>
</feature>
<feature type="compositionally biased region" description="Polar residues" evidence="1">
    <location>
        <begin position="341"/>
        <end position="352"/>
    </location>
</feature>
<dbReference type="Proteomes" id="UP001316803">
    <property type="component" value="Unassembled WGS sequence"/>
</dbReference>
<sequence length="371" mass="41402">MATLSPVTSHQSRAERPRAVTAMSHASTHSHRSSRSRDDKLDLTESARDKRRLEGKSDPTKALSEMQPAAVALEDSNLEDLRFGQYKDREGNIITDPDRSNPTRPRMERPLDTIRSFNDAAEGTTSRRSSYQRPPSFSGWDAQSRRGSYYGPPNSMYSQNGRPGPRAPGPNNGGYYRNSAYGMRPDSFAEEGGPMYQGPPRQPHMRYPSQPYMQQGDSPTSVHSHQPSYETMNSGSDEMSKSTNPSSQNSSYDQLHQMGPPKPQGEYPPYPHRQNGGLMRNPYPPSAMPNGFSNGHTNGYGQRPSGPTDDYGMEFQQSAPIPPAKQFNSGADGVAPLRMTLQKTNSNSQTQRVQEEPKRQSWLKRRFSKKA</sequence>
<keyword evidence="3" id="KW-1185">Reference proteome</keyword>
<dbReference type="PANTHER" id="PTHR28186:SF1">
    <property type="entry name" value="MEIOTICALLY UP-REGULATED GENE 9 PROTEIN"/>
    <property type="match status" value="1"/>
</dbReference>